<evidence type="ECO:0000256" key="1">
    <source>
        <dbReference type="ARBA" id="ARBA00006328"/>
    </source>
</evidence>
<dbReference type="GO" id="GO:0005634">
    <property type="term" value="C:nucleus"/>
    <property type="evidence" value="ECO:0007669"/>
    <property type="project" value="TreeGrafter"/>
</dbReference>
<dbReference type="PANTHER" id="PTHR42748">
    <property type="entry name" value="NITROGEN METABOLITE REPRESSION PROTEIN NMRA FAMILY MEMBER"/>
    <property type="match status" value="1"/>
</dbReference>
<proteinExistence type="inferred from homology"/>
<dbReference type="CDD" id="cd05251">
    <property type="entry name" value="NmrA_like_SDR_a"/>
    <property type="match status" value="1"/>
</dbReference>
<dbReference type="InterPro" id="IPR036291">
    <property type="entry name" value="NAD(P)-bd_dom_sf"/>
</dbReference>
<protein>
    <submittedName>
        <fullName evidence="5">Hscarg protein</fullName>
    </submittedName>
</protein>
<evidence type="ECO:0000313" key="5">
    <source>
        <dbReference type="EMBL" id="CDH59287.1"/>
    </source>
</evidence>
<accession>A0A068SBR4</accession>
<comment type="similarity">
    <text evidence="1">Belongs to the NmrA-type oxidoreductase family.</text>
</comment>
<keyword evidence="3" id="KW-0560">Oxidoreductase</keyword>
<evidence type="ECO:0000256" key="2">
    <source>
        <dbReference type="ARBA" id="ARBA00022857"/>
    </source>
</evidence>
<dbReference type="InterPro" id="IPR008030">
    <property type="entry name" value="NmrA-like"/>
</dbReference>
<organism evidence="5 6">
    <name type="scientific">Lichtheimia corymbifera JMRC:FSU:9682</name>
    <dbReference type="NCBI Taxonomy" id="1263082"/>
    <lineage>
        <taxon>Eukaryota</taxon>
        <taxon>Fungi</taxon>
        <taxon>Fungi incertae sedis</taxon>
        <taxon>Mucoromycota</taxon>
        <taxon>Mucoromycotina</taxon>
        <taxon>Mucoromycetes</taxon>
        <taxon>Mucorales</taxon>
        <taxon>Lichtheimiaceae</taxon>
        <taxon>Lichtheimia</taxon>
    </lineage>
</organism>
<sequence length="320" mass="35122">MTSEPIIVITGATGVQGGSVIRALQATGKFKLRAVSRNPESDASKALIEQGVEVVQGNANDGESMKKAFMGAWGAFLVTNFWDPAAKGANDTDLVQGKLLVDAAKEAGIQYIVWSSLEDIQGKSNGKLLVPHFSYKNKVEQYIRSIGFDAAFVYAGYYASNWIGFPQLAGPLRNQDGSIVIHSPFRDDVKIPIIDMDADFGKFVAPAFLDPVKFHHKKIMAASEYITVPQMVEAYTSVTGEEITVNYVPFEKIMEIPNANMLPPTMFHDVVCMFNDLGYFVGAPLEPTRALYDHDLKLNSFKDWIRTSGFKVPPPSAATQ</sequence>
<gene>
    <name evidence="5" type="ORF">LCOR_10109.1</name>
</gene>
<comment type="caution">
    <text evidence="5">The sequence shown here is derived from an EMBL/GenBank/DDBJ whole genome shotgun (WGS) entry which is preliminary data.</text>
</comment>
<dbReference type="GO" id="GO:0016491">
    <property type="term" value="F:oxidoreductase activity"/>
    <property type="evidence" value="ECO:0007669"/>
    <property type="project" value="UniProtKB-KW"/>
</dbReference>
<dbReference type="SUPFAM" id="SSF51735">
    <property type="entry name" value="NAD(P)-binding Rossmann-fold domains"/>
    <property type="match status" value="1"/>
</dbReference>
<dbReference type="InterPro" id="IPR051164">
    <property type="entry name" value="NmrA-like_oxidored"/>
</dbReference>
<dbReference type="EMBL" id="CBTN010000067">
    <property type="protein sequence ID" value="CDH59287.1"/>
    <property type="molecule type" value="Genomic_DNA"/>
</dbReference>
<dbReference type="Gene3D" id="3.40.50.720">
    <property type="entry name" value="NAD(P)-binding Rossmann-like Domain"/>
    <property type="match status" value="1"/>
</dbReference>
<evidence type="ECO:0000313" key="6">
    <source>
        <dbReference type="Proteomes" id="UP000027586"/>
    </source>
</evidence>
<keyword evidence="2" id="KW-0521">NADP</keyword>
<dbReference type="VEuPathDB" id="FungiDB:LCOR_10109.1"/>
<dbReference type="Proteomes" id="UP000027586">
    <property type="component" value="Unassembled WGS sequence"/>
</dbReference>
<keyword evidence="6" id="KW-1185">Reference proteome</keyword>
<dbReference type="PANTHER" id="PTHR42748:SF30">
    <property type="entry name" value="NMRA-LIKE DOMAIN-CONTAINING PROTEIN"/>
    <property type="match status" value="1"/>
</dbReference>
<evidence type="ECO:0000259" key="4">
    <source>
        <dbReference type="Pfam" id="PF05368"/>
    </source>
</evidence>
<feature type="domain" description="NmrA-like" evidence="4">
    <location>
        <begin position="6"/>
        <end position="303"/>
    </location>
</feature>
<reference evidence="5" key="1">
    <citation type="submission" date="2013-08" db="EMBL/GenBank/DDBJ databases">
        <title>Gene expansion shapes genome architecture in the human pathogen Lichtheimia corymbifera: an evolutionary genomics analysis in the ancient terrestrial Mucorales (Mucoromycotina).</title>
        <authorList>
            <person name="Schwartze V.U."/>
            <person name="Winter S."/>
            <person name="Shelest E."/>
            <person name="Marcet-Houben M."/>
            <person name="Horn F."/>
            <person name="Wehner S."/>
            <person name="Hoffmann K."/>
            <person name="Riege K."/>
            <person name="Sammeth M."/>
            <person name="Nowrousian M."/>
            <person name="Valiante V."/>
            <person name="Linde J."/>
            <person name="Jacobsen I.D."/>
            <person name="Marz M."/>
            <person name="Brakhage A.A."/>
            <person name="Gabaldon T."/>
            <person name="Bocker S."/>
            <person name="Voigt K."/>
        </authorList>
    </citation>
    <scope>NUCLEOTIDE SEQUENCE [LARGE SCALE GENOMIC DNA]</scope>
    <source>
        <strain evidence="5">FSU 9682</strain>
    </source>
</reference>
<dbReference type="STRING" id="1263082.A0A068SBR4"/>
<evidence type="ECO:0000256" key="3">
    <source>
        <dbReference type="ARBA" id="ARBA00023002"/>
    </source>
</evidence>
<dbReference type="AlphaFoldDB" id="A0A068SBR4"/>
<dbReference type="OrthoDB" id="3358371at2759"/>
<dbReference type="Gene3D" id="3.90.25.10">
    <property type="entry name" value="UDP-galactose 4-epimerase, domain 1"/>
    <property type="match status" value="1"/>
</dbReference>
<name>A0A068SBR4_9FUNG</name>
<dbReference type="Pfam" id="PF05368">
    <property type="entry name" value="NmrA"/>
    <property type="match status" value="1"/>
</dbReference>